<organism evidence="1 2">
    <name type="scientific">Vibrio parahaemolyticus</name>
    <dbReference type="NCBI Taxonomy" id="670"/>
    <lineage>
        <taxon>Bacteria</taxon>
        <taxon>Pseudomonadati</taxon>
        <taxon>Pseudomonadota</taxon>
        <taxon>Gammaproteobacteria</taxon>
        <taxon>Vibrionales</taxon>
        <taxon>Vibrionaceae</taxon>
        <taxon>Vibrio</taxon>
    </lineage>
</organism>
<reference evidence="1" key="1">
    <citation type="submission" date="2023-06" db="EMBL/GenBank/DDBJ databases">
        <title>Genomic Diversity of Vibrio spp. and Metagenomic Analysis of Pathogens in Florida Gulf Coastal Waters Following Hurricane Ian.</title>
        <authorList>
            <person name="Brumfield K.D."/>
        </authorList>
    </citation>
    <scope>NUCLEOTIDE SEQUENCE</scope>
    <source>
        <strain evidence="1">WBS2B-138</strain>
    </source>
</reference>
<gene>
    <name evidence="1" type="ORF">QX249_27630</name>
</gene>
<proteinExistence type="predicted"/>
<dbReference type="AlphaFoldDB" id="A0AAW8Q7D8"/>
<evidence type="ECO:0000313" key="1">
    <source>
        <dbReference type="EMBL" id="MDS1824396.1"/>
    </source>
</evidence>
<protein>
    <submittedName>
        <fullName evidence="1">Uncharacterized protein</fullName>
    </submittedName>
</protein>
<dbReference type="RefSeq" id="WP_311021034.1">
    <property type="nucleotide sequence ID" value="NZ_JAUHGG010000023.1"/>
</dbReference>
<comment type="caution">
    <text evidence="1">The sequence shown here is derived from an EMBL/GenBank/DDBJ whole genome shotgun (WGS) entry which is preliminary data.</text>
</comment>
<evidence type="ECO:0000313" key="2">
    <source>
        <dbReference type="Proteomes" id="UP001253193"/>
    </source>
</evidence>
<sequence>HSFTCHSMKCILTPLIRWPNSLCHYNYTSDVLYIPLGKGTAELLCYLAEQGHIGHEQILTGIPHPSGANAERIAYYMGKKDKQNLSNQTNSNSNSNSNSNTLDEMKAALFQQLTDLGVKVPRFECTGNSISKLSQEEPYKQINLIPTEGIKTMSTSTCAKQMSDLRSPNDRFMRDDVEKQLRASLSELGLTTSPIKSRQSKELAVTSGGSVIAYISRVTGLKDAKLTICLHPKYKSQMDSRVQQLDNVAIKVGRDSRYISSSNYRDFKSKGFSTGIKTNEHIAIAYIIDVSAGYHPLTAFFKQYLEGQ</sequence>
<dbReference type="Proteomes" id="UP001253193">
    <property type="component" value="Unassembled WGS sequence"/>
</dbReference>
<dbReference type="EMBL" id="JAUHGG010000023">
    <property type="protein sequence ID" value="MDS1824396.1"/>
    <property type="molecule type" value="Genomic_DNA"/>
</dbReference>
<name>A0AAW8Q7D8_VIBPH</name>
<accession>A0AAW8Q7D8</accession>
<feature type="non-terminal residue" evidence="1">
    <location>
        <position position="1"/>
    </location>
</feature>